<dbReference type="SUPFAM" id="SSF53756">
    <property type="entry name" value="UDP-Glycosyltransferase/glycogen phosphorylase"/>
    <property type="match status" value="1"/>
</dbReference>
<protein>
    <recommendedName>
        <fullName evidence="4">Glycosyltransferase Family 1 protein</fullName>
    </recommendedName>
</protein>
<keyword evidence="3" id="KW-1185">Reference proteome</keyword>
<evidence type="ECO:0000313" key="2">
    <source>
        <dbReference type="EMBL" id="CDO73252.1"/>
    </source>
</evidence>
<dbReference type="GO" id="GO:0035251">
    <property type="term" value="F:UDP-glucosyltransferase activity"/>
    <property type="evidence" value="ECO:0007669"/>
    <property type="project" value="InterPro"/>
</dbReference>
<keyword evidence="1" id="KW-0808">Transferase</keyword>
<sequence length="482" mass="53647">MTAVNSKHIVLVPMIMWDITMFVSDAFFERSKVEIAKDFEDEEEHLLAKITYEALLVPLKQSNSPFDSASYEADFLETWAKVMDGEPLNGYTADGTPRDVYSNKKDWLSGAIVDMFAIRAFKALHGLKEDLGIKLFTWYPSAASSLFFWFGEDRIPRAEELAARTGVSFDIAAHELFTRASGRIVESPCLPTMYDYEYRPQAAYLPPEFSSNVLIQVHRVLRDTDGMITIDAADYHPQTTAAIRSWFAPRPVYYAGPLVPREPPILPTDEDAADAMRFMDARLQSHGPKSVILISFGSMFWPPNAAKVGAVLNALMDKNIPPLSVIPEETMSRLQQYEAAFVSKWIPQHAVLSHEAAGWCLTHAGLNTVFECILANVPMILWPIDADQPPNAVQLSEDLGIAYELIEVRNEAGLGTIYRTGEKPTGSIEAVKAEVRDVLARASGPDGQEKRMRLDALRTKLQAAWAQGGVARADVETFLDSL</sequence>
<accession>A0A060SFH3</accession>
<dbReference type="CDD" id="cd03784">
    <property type="entry name" value="GT1_Gtf-like"/>
    <property type="match status" value="1"/>
</dbReference>
<dbReference type="AlphaFoldDB" id="A0A060SFH3"/>
<organism evidence="2 3">
    <name type="scientific">Pycnoporus cinnabarinus</name>
    <name type="common">Cinnabar-red polypore</name>
    <name type="synonym">Trametes cinnabarina</name>
    <dbReference type="NCBI Taxonomy" id="5643"/>
    <lineage>
        <taxon>Eukaryota</taxon>
        <taxon>Fungi</taxon>
        <taxon>Dikarya</taxon>
        <taxon>Basidiomycota</taxon>
        <taxon>Agaricomycotina</taxon>
        <taxon>Agaricomycetes</taxon>
        <taxon>Polyporales</taxon>
        <taxon>Polyporaceae</taxon>
        <taxon>Trametes</taxon>
    </lineage>
</organism>
<dbReference type="HOGENOM" id="CLU_001724_12_1_1"/>
<dbReference type="Pfam" id="PF00201">
    <property type="entry name" value="UDPGT"/>
    <property type="match status" value="1"/>
</dbReference>
<name>A0A060SFH3_PYCCI</name>
<evidence type="ECO:0000256" key="1">
    <source>
        <dbReference type="ARBA" id="ARBA00022679"/>
    </source>
</evidence>
<dbReference type="Gene3D" id="3.40.50.2000">
    <property type="entry name" value="Glycogen Phosphorylase B"/>
    <property type="match status" value="2"/>
</dbReference>
<comment type="caution">
    <text evidence="2">The sequence shown here is derived from an EMBL/GenBank/DDBJ whole genome shotgun (WGS) entry which is preliminary data.</text>
</comment>
<dbReference type="Proteomes" id="UP000029665">
    <property type="component" value="Unassembled WGS sequence"/>
</dbReference>
<dbReference type="EMBL" id="CCBP010000120">
    <property type="protein sequence ID" value="CDO73252.1"/>
    <property type="molecule type" value="Genomic_DNA"/>
</dbReference>
<dbReference type="InterPro" id="IPR050481">
    <property type="entry name" value="UDP-glycosyltransf_plant"/>
</dbReference>
<evidence type="ECO:0008006" key="4">
    <source>
        <dbReference type="Google" id="ProtNLM"/>
    </source>
</evidence>
<dbReference type="OMA" id="HEYQPQA"/>
<evidence type="ECO:0000313" key="3">
    <source>
        <dbReference type="Proteomes" id="UP000029665"/>
    </source>
</evidence>
<gene>
    <name evidence="2" type="ORF">BN946_scf185008.g14</name>
</gene>
<dbReference type="PANTHER" id="PTHR48048">
    <property type="entry name" value="GLYCOSYLTRANSFERASE"/>
    <property type="match status" value="1"/>
</dbReference>
<proteinExistence type="predicted"/>
<dbReference type="OrthoDB" id="5835829at2759"/>
<reference evidence="2" key="1">
    <citation type="submission" date="2014-01" db="EMBL/GenBank/DDBJ databases">
        <title>The genome of the white-rot fungus Pycnoporus cinnabarinus: a basidiomycete model with a versatile arsenal for lignocellulosic biomass breakdown.</title>
        <authorList>
            <person name="Levasseur A."/>
            <person name="Lomascolo A."/>
            <person name="Ruiz-Duenas F.J."/>
            <person name="Uzan E."/>
            <person name="Piumi F."/>
            <person name="Kues U."/>
            <person name="Ram A.F.J."/>
            <person name="Murat C."/>
            <person name="Haon M."/>
            <person name="Benoit I."/>
            <person name="Arfi Y."/>
            <person name="Chevret D."/>
            <person name="Drula E."/>
            <person name="Kwon M.J."/>
            <person name="Gouret P."/>
            <person name="Lesage-Meessen L."/>
            <person name="Lombard V."/>
            <person name="Mariette J."/>
            <person name="Noirot C."/>
            <person name="Park J."/>
            <person name="Patyshakuliyeva A."/>
            <person name="Wieneger R.A.B."/>
            <person name="Wosten H.A.B."/>
            <person name="Martin F."/>
            <person name="Coutinho P.M."/>
            <person name="de Vries R."/>
            <person name="Martinez A.T."/>
            <person name="Klopp C."/>
            <person name="Pontarotti P."/>
            <person name="Henrissat B."/>
            <person name="Record E."/>
        </authorList>
    </citation>
    <scope>NUCLEOTIDE SEQUENCE [LARGE SCALE GENOMIC DNA]</scope>
    <source>
        <strain evidence="2">BRFM137</strain>
    </source>
</reference>
<dbReference type="InterPro" id="IPR002213">
    <property type="entry name" value="UDP_glucos_trans"/>
</dbReference>